<dbReference type="RefSeq" id="WP_272094285.1">
    <property type="nucleotide sequence ID" value="NZ_JAQNDK010000001.1"/>
</dbReference>
<protein>
    <recommendedName>
        <fullName evidence="2">cellulase</fullName>
        <ecNumber evidence="2">3.2.1.4</ecNumber>
    </recommendedName>
</protein>
<dbReference type="PROSITE" id="PS51257">
    <property type="entry name" value="PROKAR_LIPOPROTEIN"/>
    <property type="match status" value="1"/>
</dbReference>
<evidence type="ECO:0000313" key="13">
    <source>
        <dbReference type="Proteomes" id="UP001217485"/>
    </source>
</evidence>
<evidence type="ECO:0000259" key="11">
    <source>
        <dbReference type="Pfam" id="PF00150"/>
    </source>
</evidence>
<keyword evidence="4" id="KW-0136">Cellulose degradation</keyword>
<comment type="catalytic activity">
    <reaction evidence="1">
        <text>Endohydrolysis of (1-&gt;4)-beta-D-glucosidic linkages in cellulose, lichenin and cereal beta-D-glucans.</text>
        <dbReference type="EC" id="3.2.1.4"/>
    </reaction>
</comment>
<evidence type="ECO:0000256" key="4">
    <source>
        <dbReference type="ARBA" id="ARBA00023001"/>
    </source>
</evidence>
<name>A0ABT5BVQ5_9BACT</name>
<keyword evidence="10" id="KW-0732">Signal</keyword>
<feature type="compositionally biased region" description="Gly residues" evidence="9">
    <location>
        <begin position="42"/>
        <end position="58"/>
    </location>
</feature>
<evidence type="ECO:0000313" key="12">
    <source>
        <dbReference type="EMBL" id="MDC0677528.1"/>
    </source>
</evidence>
<dbReference type="InterPro" id="IPR001547">
    <property type="entry name" value="Glyco_hydro_5"/>
</dbReference>
<feature type="signal peptide" evidence="10">
    <location>
        <begin position="1"/>
        <end position="24"/>
    </location>
</feature>
<feature type="region of interest" description="Disordered" evidence="9">
    <location>
        <begin position="42"/>
        <end position="121"/>
    </location>
</feature>
<evidence type="ECO:0000256" key="1">
    <source>
        <dbReference type="ARBA" id="ARBA00000966"/>
    </source>
</evidence>
<keyword evidence="13" id="KW-1185">Reference proteome</keyword>
<proteinExistence type="inferred from homology"/>
<dbReference type="InterPro" id="IPR017853">
    <property type="entry name" value="GH"/>
</dbReference>
<feature type="compositionally biased region" description="Low complexity" evidence="9">
    <location>
        <begin position="59"/>
        <end position="85"/>
    </location>
</feature>
<evidence type="ECO:0000256" key="5">
    <source>
        <dbReference type="ARBA" id="ARBA00023277"/>
    </source>
</evidence>
<evidence type="ECO:0000256" key="8">
    <source>
        <dbReference type="RuleBase" id="RU361153"/>
    </source>
</evidence>
<dbReference type="EC" id="3.2.1.4" evidence="2"/>
<feature type="domain" description="Glycoside hydrolase family 5" evidence="11">
    <location>
        <begin position="159"/>
        <end position="541"/>
    </location>
</feature>
<dbReference type="Pfam" id="PF00150">
    <property type="entry name" value="Cellulase"/>
    <property type="match status" value="1"/>
</dbReference>
<accession>A0ABT5BVQ5</accession>
<reference evidence="12 13" key="1">
    <citation type="submission" date="2023-01" db="EMBL/GenBank/DDBJ databases">
        <title>Minimal conservation of predation-associated metabolite biosynthetic gene clusters underscores biosynthetic potential of Myxococcota including descriptions for ten novel species: Archangium lansinium sp. nov., Myxococcus landrumus sp. nov., Nannocystis bai.</title>
        <authorList>
            <person name="Ahearne A."/>
            <person name="Stevens C."/>
            <person name="Dowd S."/>
        </authorList>
    </citation>
    <scope>NUCLEOTIDE SEQUENCE [LARGE SCALE GENOMIC DNA]</scope>
    <source>
        <strain evidence="12 13">WIWO2</strain>
    </source>
</reference>
<feature type="compositionally biased region" description="Gly residues" evidence="9">
    <location>
        <begin position="86"/>
        <end position="100"/>
    </location>
</feature>
<evidence type="ECO:0000256" key="10">
    <source>
        <dbReference type="SAM" id="SignalP"/>
    </source>
</evidence>
<dbReference type="Proteomes" id="UP001217485">
    <property type="component" value="Unassembled WGS sequence"/>
</dbReference>
<dbReference type="PANTHER" id="PTHR35923">
    <property type="entry name" value="MAJOR EXTRACELLULAR ENDOGLUCANASE"/>
    <property type="match status" value="1"/>
</dbReference>
<dbReference type="Gene3D" id="3.20.20.80">
    <property type="entry name" value="Glycosidases"/>
    <property type="match status" value="1"/>
</dbReference>
<gene>
    <name evidence="12" type="ORF">POL72_07210</name>
</gene>
<evidence type="ECO:0000256" key="3">
    <source>
        <dbReference type="ARBA" id="ARBA00022801"/>
    </source>
</evidence>
<dbReference type="PANTHER" id="PTHR35923:SF2">
    <property type="entry name" value="ENDOGLUCANASE"/>
    <property type="match status" value="1"/>
</dbReference>
<organism evidence="12 13">
    <name type="scientific">Sorangium atrum</name>
    <dbReference type="NCBI Taxonomy" id="2995308"/>
    <lineage>
        <taxon>Bacteria</taxon>
        <taxon>Pseudomonadati</taxon>
        <taxon>Myxococcota</taxon>
        <taxon>Polyangia</taxon>
        <taxon>Polyangiales</taxon>
        <taxon>Polyangiaceae</taxon>
        <taxon>Sorangium</taxon>
    </lineage>
</organism>
<evidence type="ECO:0000256" key="2">
    <source>
        <dbReference type="ARBA" id="ARBA00012601"/>
    </source>
</evidence>
<dbReference type="SUPFAM" id="SSF51445">
    <property type="entry name" value="(Trans)glycosidases"/>
    <property type="match status" value="1"/>
</dbReference>
<evidence type="ECO:0000256" key="6">
    <source>
        <dbReference type="ARBA" id="ARBA00023295"/>
    </source>
</evidence>
<keyword evidence="3 8" id="KW-0378">Hydrolase</keyword>
<keyword evidence="5" id="KW-0119">Carbohydrate metabolism</keyword>
<keyword evidence="6 8" id="KW-0326">Glycosidase</keyword>
<sequence>MRIRRSHIFLCSFAALGLVGIACGGDGSTAATGGGLTGTGGAGSGTGAGTPTGSGVGAGTPTSSGVGAGTPTSSGVGAGTPTSSGVGAGEPTGSGVGGGSSNPDGKPTPDTDGSPKGKFRVNLSNGRITVDGTDTQIRGGNWFGLEGQDDTARPGAMELFIGSMFWADNSAKRTIEDTLKEIKSSGLKFNTVRLPIAPQTLVQGHPDGDYSIEDPRIRNNDPDKYPYANAYEAFTDFLKLADKNGVYVVLGMHSCSNHIGWRKGKLNDGPPWVDSDRENYEYKKDDYTCVDGEDAYNKDKWLADIRTMAQLPKKLNIKNVLGIDCFNEPWKYSWSEWADLAKECYDVIKSENDDIIAVVEGVSSSHQKPGASGLELDPEPFGTEGINPNWGENFYGQAAYPIQIPRDRLCFSPHTYGPAVFVQKHHVDQSKPECVGLEDDAAAEAKCQLVVNRNNAEAVATMEKGWDEHFGYLRAQNFCVLIGEFGGVKDWPKNELEPAAAQRWAHLPANARHDWEWQNIFVNYLKKRKMTDFLYWSINPESGDTGGLYGHKYTDANKDGWGTWTGLDTEKVQMLSGLQ</sequence>
<keyword evidence="7" id="KW-0624">Polysaccharide degradation</keyword>
<dbReference type="EMBL" id="JAQNDK010000001">
    <property type="protein sequence ID" value="MDC0677528.1"/>
    <property type="molecule type" value="Genomic_DNA"/>
</dbReference>
<comment type="similarity">
    <text evidence="8">Belongs to the glycosyl hydrolase 5 (cellulase A) family.</text>
</comment>
<comment type="caution">
    <text evidence="12">The sequence shown here is derived from an EMBL/GenBank/DDBJ whole genome shotgun (WGS) entry which is preliminary data.</text>
</comment>
<evidence type="ECO:0000256" key="7">
    <source>
        <dbReference type="ARBA" id="ARBA00023326"/>
    </source>
</evidence>
<evidence type="ECO:0000256" key="9">
    <source>
        <dbReference type="SAM" id="MobiDB-lite"/>
    </source>
</evidence>
<feature type="chain" id="PRO_5045368356" description="cellulase" evidence="10">
    <location>
        <begin position="25"/>
        <end position="579"/>
    </location>
</feature>